<dbReference type="AlphaFoldDB" id="A0A4P2VFF3"/>
<name>A0A4P2VFF3_9ARCH</name>
<evidence type="ECO:0000256" key="1">
    <source>
        <dbReference type="ARBA" id="ARBA00022517"/>
    </source>
</evidence>
<keyword evidence="6" id="KW-0067">ATP-binding</keyword>
<gene>
    <name evidence="7" type="ORF">NAS2_1319</name>
</gene>
<keyword evidence="4" id="KW-0547">Nucleotide-binding</keyword>
<dbReference type="KEGG" id="ccai:NAS2_1319"/>
<evidence type="ECO:0000256" key="6">
    <source>
        <dbReference type="ARBA" id="ARBA00022840"/>
    </source>
</evidence>
<dbReference type="InterPro" id="IPR020618">
    <property type="entry name" value="Adenyl_kinase_AK6"/>
</dbReference>
<dbReference type="Gene3D" id="3.40.50.300">
    <property type="entry name" value="P-loop containing nucleotide triphosphate hydrolases"/>
    <property type="match status" value="1"/>
</dbReference>
<dbReference type="PANTHER" id="PTHR12595:SF0">
    <property type="entry name" value="ADENYLATE KINASE ISOENZYME 6"/>
    <property type="match status" value="1"/>
</dbReference>
<dbReference type="GO" id="GO:0016887">
    <property type="term" value="F:ATP hydrolysis activity"/>
    <property type="evidence" value="ECO:0007669"/>
    <property type="project" value="InterPro"/>
</dbReference>
<organism evidence="7 8">
    <name type="scientific">Conexivisphaera calida</name>
    <dbReference type="NCBI Taxonomy" id="1874277"/>
    <lineage>
        <taxon>Archaea</taxon>
        <taxon>Nitrososphaerota</taxon>
        <taxon>Conexivisphaeria</taxon>
        <taxon>Conexivisphaerales</taxon>
        <taxon>Conexivisphaeraceae</taxon>
        <taxon>Conexivisphaera</taxon>
    </lineage>
</organism>
<dbReference type="GO" id="GO:0005524">
    <property type="term" value="F:ATP binding"/>
    <property type="evidence" value="ECO:0007669"/>
    <property type="project" value="UniProtKB-KW"/>
</dbReference>
<dbReference type="InterPro" id="IPR027417">
    <property type="entry name" value="P-loop_NTPase"/>
</dbReference>
<dbReference type="GO" id="GO:0006364">
    <property type="term" value="P:rRNA processing"/>
    <property type="evidence" value="ECO:0007669"/>
    <property type="project" value="UniProtKB-KW"/>
</dbReference>
<evidence type="ECO:0000256" key="4">
    <source>
        <dbReference type="ARBA" id="ARBA00022741"/>
    </source>
</evidence>
<evidence type="ECO:0000256" key="3">
    <source>
        <dbReference type="ARBA" id="ARBA00022679"/>
    </source>
</evidence>
<sequence>MPAVGKKTVGAILAQRLGCRHSTVLELASETNSVLEYDEPNSEYVIDVDSMRHLLEVRPPTGICVLSGVLVPSVLPRSRTSLAVVLRASPEVLYPRYFERGYPGDKIRDNLLAEALGVAVDEAVRAYGEDLVHEVDTTGRDPASIASEIVDVISGSRRPSILRIDWLDVCERIGHLRSICFPELPPDLDRCPDAAEKL</sequence>
<dbReference type="SUPFAM" id="SSF52540">
    <property type="entry name" value="P-loop containing nucleoside triphosphate hydrolases"/>
    <property type="match status" value="1"/>
</dbReference>
<protein>
    <submittedName>
        <fullName evidence="7">AMP/CMP kinase AK6</fullName>
    </submittedName>
</protein>
<dbReference type="Proteomes" id="UP000509448">
    <property type="component" value="Chromosome"/>
</dbReference>
<keyword evidence="8" id="KW-1185">Reference proteome</keyword>
<reference evidence="7 8" key="1">
    <citation type="journal article" date="2019" name="ISME J.">
        <title>Isolation and characterization of a thermophilic sulfur- and iron-reducing thaumarchaeote from a terrestrial acidic hot spring.</title>
        <authorList>
            <person name="Kato S."/>
            <person name="Itoh T."/>
            <person name="Yuki M."/>
            <person name="Nagamori M."/>
            <person name="Ohnishi M."/>
            <person name="Uematsu K."/>
            <person name="Suzuki K."/>
            <person name="Takashina T."/>
            <person name="Ohkuma M."/>
        </authorList>
    </citation>
    <scope>NUCLEOTIDE SEQUENCE [LARGE SCALE GENOMIC DNA]</scope>
    <source>
        <strain evidence="7 8">NAS-02</strain>
    </source>
</reference>
<evidence type="ECO:0000256" key="5">
    <source>
        <dbReference type="ARBA" id="ARBA00022777"/>
    </source>
</evidence>
<evidence type="ECO:0000313" key="8">
    <source>
        <dbReference type="Proteomes" id="UP000509448"/>
    </source>
</evidence>
<keyword evidence="2" id="KW-0698">rRNA processing</keyword>
<evidence type="ECO:0000256" key="2">
    <source>
        <dbReference type="ARBA" id="ARBA00022552"/>
    </source>
</evidence>
<dbReference type="GO" id="GO:0004017">
    <property type="term" value="F:AMP kinase activity"/>
    <property type="evidence" value="ECO:0007669"/>
    <property type="project" value="InterPro"/>
</dbReference>
<evidence type="ECO:0000313" key="7">
    <source>
        <dbReference type="EMBL" id="BBE42707.1"/>
    </source>
</evidence>
<dbReference type="PANTHER" id="PTHR12595">
    <property type="entry name" value="POS9-ACTIVATING FACTOR FAP7-RELATED"/>
    <property type="match status" value="1"/>
</dbReference>
<dbReference type="Pfam" id="PF13238">
    <property type="entry name" value="AAA_18"/>
    <property type="match status" value="1"/>
</dbReference>
<accession>A0A4P2VFF3</accession>
<keyword evidence="3" id="KW-0808">Transferase</keyword>
<keyword evidence="1" id="KW-0690">Ribosome biogenesis</keyword>
<dbReference type="EMBL" id="AP018732">
    <property type="protein sequence ID" value="BBE42707.1"/>
    <property type="molecule type" value="Genomic_DNA"/>
</dbReference>
<proteinExistence type="predicted"/>
<keyword evidence="5 7" id="KW-0418">Kinase</keyword>